<protein>
    <submittedName>
        <fullName evidence="1">Uncharacterized protein</fullName>
    </submittedName>
</protein>
<comment type="caution">
    <text evidence="1">The sequence shown here is derived from an EMBL/GenBank/DDBJ whole genome shotgun (WGS) entry which is preliminary data.</text>
</comment>
<dbReference type="Proteomes" id="UP001054889">
    <property type="component" value="Unassembled WGS sequence"/>
</dbReference>
<dbReference type="AlphaFoldDB" id="A0AAV5E8E3"/>
<reference evidence="1" key="2">
    <citation type="submission" date="2021-12" db="EMBL/GenBank/DDBJ databases">
        <title>Resequencing data analysis of finger millet.</title>
        <authorList>
            <person name="Hatakeyama M."/>
            <person name="Aluri S."/>
            <person name="Balachadran M.T."/>
            <person name="Sivarajan S.R."/>
            <person name="Poveda L."/>
            <person name="Shimizu-Inatsugi R."/>
            <person name="Schlapbach R."/>
            <person name="Sreeman S.M."/>
            <person name="Shimizu K.K."/>
        </authorList>
    </citation>
    <scope>NUCLEOTIDE SEQUENCE</scope>
</reference>
<name>A0AAV5E8E3_ELECO</name>
<gene>
    <name evidence="1" type="primary">gb06664</name>
    <name evidence="1" type="ORF">PR202_gb06664</name>
</gene>
<accession>A0AAV5E8E3</accession>
<proteinExistence type="predicted"/>
<evidence type="ECO:0000313" key="1">
    <source>
        <dbReference type="EMBL" id="GJN19389.1"/>
    </source>
</evidence>
<reference evidence="1" key="1">
    <citation type="journal article" date="2018" name="DNA Res.">
        <title>Multiple hybrid de novo genome assembly of finger millet, an orphan allotetraploid crop.</title>
        <authorList>
            <person name="Hatakeyama M."/>
            <person name="Aluri S."/>
            <person name="Balachadran M.T."/>
            <person name="Sivarajan S.R."/>
            <person name="Patrignani A."/>
            <person name="Gruter S."/>
            <person name="Poveda L."/>
            <person name="Shimizu-Inatsugi R."/>
            <person name="Baeten J."/>
            <person name="Francoijs K.J."/>
            <person name="Nataraja K.N."/>
            <person name="Reddy Y.A.N."/>
            <person name="Phadnis S."/>
            <person name="Ravikumar R.L."/>
            <person name="Schlapbach R."/>
            <person name="Sreeman S.M."/>
            <person name="Shimizu K.K."/>
        </authorList>
    </citation>
    <scope>NUCLEOTIDE SEQUENCE</scope>
</reference>
<evidence type="ECO:0000313" key="2">
    <source>
        <dbReference type="Proteomes" id="UP001054889"/>
    </source>
</evidence>
<dbReference type="EMBL" id="BQKI01000074">
    <property type="protein sequence ID" value="GJN19389.1"/>
    <property type="molecule type" value="Genomic_DNA"/>
</dbReference>
<keyword evidence="2" id="KW-1185">Reference proteome</keyword>
<sequence length="74" mass="8390">MHHLHRLIACTKAKVIFVSEIGSNKFSVRDLICNFNVYDSFIVPANDISGGLWFLWTEDVQVTVIKSSSNIYLS</sequence>
<organism evidence="1 2">
    <name type="scientific">Eleusine coracana subsp. coracana</name>
    <dbReference type="NCBI Taxonomy" id="191504"/>
    <lineage>
        <taxon>Eukaryota</taxon>
        <taxon>Viridiplantae</taxon>
        <taxon>Streptophyta</taxon>
        <taxon>Embryophyta</taxon>
        <taxon>Tracheophyta</taxon>
        <taxon>Spermatophyta</taxon>
        <taxon>Magnoliopsida</taxon>
        <taxon>Liliopsida</taxon>
        <taxon>Poales</taxon>
        <taxon>Poaceae</taxon>
        <taxon>PACMAD clade</taxon>
        <taxon>Chloridoideae</taxon>
        <taxon>Cynodonteae</taxon>
        <taxon>Eleusininae</taxon>
        <taxon>Eleusine</taxon>
    </lineage>
</organism>